<dbReference type="Pfam" id="PF09820">
    <property type="entry name" value="AAA-ATPase_like"/>
    <property type="match status" value="1"/>
</dbReference>
<feature type="domain" description="AAA-ATPase-like" evidence="1">
    <location>
        <begin position="6"/>
        <end position="201"/>
    </location>
</feature>
<evidence type="ECO:0000259" key="1">
    <source>
        <dbReference type="Pfam" id="PF09820"/>
    </source>
</evidence>
<dbReference type="InterPro" id="IPR027417">
    <property type="entry name" value="P-loop_NTPase"/>
</dbReference>
<proteinExistence type="predicted"/>
<evidence type="ECO:0000313" key="2">
    <source>
        <dbReference type="EMBL" id="KAJ2749038.1"/>
    </source>
</evidence>
<dbReference type="InterPro" id="IPR018631">
    <property type="entry name" value="AAA-ATPase-like_dom"/>
</dbReference>
<dbReference type="AlphaFoldDB" id="A0A9W8L976"/>
<dbReference type="PANTHER" id="PTHR34825">
    <property type="entry name" value="CONSERVED PROTEIN, WITH A WEAK D-GALACTARATE DEHYDRATASE/ALTRONATE HYDROLASE DOMAIN"/>
    <property type="match status" value="1"/>
</dbReference>
<dbReference type="OrthoDB" id="5574568at2759"/>
<name>A0A9W8L976_9FUNG</name>
<sequence length="282" mass="31601">MIALAPRGSGKSTFLSILAEYLALHSKVPRETRLEYFRTYDLYTKRRGFFDEHFAKYPVIHLDFSGHEPQTVEHASRCLQTSVRIATCHIVDHLSTFLEVPADEGHIGLYQSARARKQAIKHVAALFDKLEHSADDIQLANTFMANLIATLYMCLGGEQSVVLIDELDKPIVHLMCTSDIPQGVREGIVSIYTSFYTTVFKPSQDIFAGTKIESMSPECHPNVQGRVAAFVLAKQAMCVPLVDLVKSAKTRTLGYLSLIHPIARGHGFFVTRFRFAVDLLEL</sequence>
<dbReference type="SUPFAM" id="SSF52540">
    <property type="entry name" value="P-loop containing nucleoside triphosphate hydrolases"/>
    <property type="match status" value="1"/>
</dbReference>
<organism evidence="2 3">
    <name type="scientific">Coemansia pectinata</name>
    <dbReference type="NCBI Taxonomy" id="1052879"/>
    <lineage>
        <taxon>Eukaryota</taxon>
        <taxon>Fungi</taxon>
        <taxon>Fungi incertae sedis</taxon>
        <taxon>Zoopagomycota</taxon>
        <taxon>Kickxellomycotina</taxon>
        <taxon>Kickxellomycetes</taxon>
        <taxon>Kickxellales</taxon>
        <taxon>Kickxellaceae</taxon>
        <taxon>Coemansia</taxon>
    </lineage>
</organism>
<dbReference type="PANTHER" id="PTHR34825:SF1">
    <property type="entry name" value="AAA-ATPASE-LIKE DOMAIN-CONTAINING PROTEIN"/>
    <property type="match status" value="1"/>
</dbReference>
<dbReference type="EMBL" id="JANBUH010000896">
    <property type="protein sequence ID" value="KAJ2749038.1"/>
    <property type="molecule type" value="Genomic_DNA"/>
</dbReference>
<dbReference type="Proteomes" id="UP001140011">
    <property type="component" value="Unassembled WGS sequence"/>
</dbReference>
<accession>A0A9W8L976</accession>
<comment type="caution">
    <text evidence="2">The sequence shown here is derived from an EMBL/GenBank/DDBJ whole genome shotgun (WGS) entry which is preliminary data.</text>
</comment>
<keyword evidence="3" id="KW-1185">Reference proteome</keyword>
<reference evidence="2" key="1">
    <citation type="submission" date="2022-07" db="EMBL/GenBank/DDBJ databases">
        <title>Phylogenomic reconstructions and comparative analyses of Kickxellomycotina fungi.</title>
        <authorList>
            <person name="Reynolds N.K."/>
            <person name="Stajich J.E."/>
            <person name="Barry K."/>
            <person name="Grigoriev I.V."/>
            <person name="Crous P."/>
            <person name="Smith M.E."/>
        </authorList>
    </citation>
    <scope>NUCLEOTIDE SEQUENCE</scope>
    <source>
        <strain evidence="2">BCRC 34297</strain>
    </source>
</reference>
<evidence type="ECO:0000313" key="3">
    <source>
        <dbReference type="Proteomes" id="UP001140011"/>
    </source>
</evidence>
<protein>
    <recommendedName>
        <fullName evidence="1">AAA-ATPase-like domain-containing protein</fullName>
    </recommendedName>
</protein>
<gene>
    <name evidence="2" type="ORF">GGI19_005859</name>
</gene>